<dbReference type="InterPro" id="IPR045633">
    <property type="entry name" value="DUF6414"/>
</dbReference>
<dbReference type="Proteomes" id="UP000284716">
    <property type="component" value="Unassembled WGS sequence"/>
</dbReference>
<evidence type="ECO:0000313" key="2">
    <source>
        <dbReference type="Proteomes" id="UP000284716"/>
    </source>
</evidence>
<comment type="caution">
    <text evidence="1">The sequence shown here is derived from an EMBL/GenBank/DDBJ whole genome shotgun (WGS) entry which is preliminary data.</text>
</comment>
<gene>
    <name evidence="1" type="ORF">FAM18157_00334</name>
</gene>
<dbReference type="Pfam" id="PF19952">
    <property type="entry name" value="DUF6414"/>
    <property type="match status" value="1"/>
</dbReference>
<proteinExistence type="predicted"/>
<reference evidence="1 2" key="1">
    <citation type="journal article" date="2018" name="Front. Microbiol.">
        <title>Conversion of Methionine to Cysteine in Lactobacillus paracasei Depends on the Highly Mobile cysK-ctl-cysE Gene Cluster.</title>
        <authorList>
            <person name="Wuthrich D."/>
            <person name="Irmler S."/>
            <person name="Berthoud H."/>
            <person name="Guggenbuhl B."/>
            <person name="Eugster E."/>
            <person name="Bruggmann R."/>
        </authorList>
    </citation>
    <scope>NUCLEOTIDE SEQUENCE [LARGE SCALE GENOMIC DNA]</scope>
    <source>
        <strain evidence="1 2">FAM18157</strain>
    </source>
</reference>
<organism evidence="1 2">
    <name type="scientific">Lacticaseibacillus paracasei</name>
    <name type="common">Lactobacillus paracasei</name>
    <dbReference type="NCBI Taxonomy" id="1597"/>
    <lineage>
        <taxon>Bacteria</taxon>
        <taxon>Bacillati</taxon>
        <taxon>Bacillota</taxon>
        <taxon>Bacilli</taxon>
        <taxon>Lactobacillales</taxon>
        <taxon>Lactobacillaceae</taxon>
        <taxon>Lacticaseibacillus</taxon>
    </lineage>
</organism>
<evidence type="ECO:0000313" key="1">
    <source>
        <dbReference type="EMBL" id="RND84118.1"/>
    </source>
</evidence>
<name>A0A422M8A5_LACPA</name>
<dbReference type="RefSeq" id="WP_123031768.1">
    <property type="nucleotide sequence ID" value="NZ_CABFNE010000031.1"/>
</dbReference>
<sequence>MVKSEYKEIIYLDQVELTSALAQLQGGLKESLTATDSNTKATTEGDSIGGKMDGKLDTIIAKAALGANWNMSNQKQNSESVSQAMNIVFKDYQLERLLSELGDDLAELDDFPEEGSFVLAQGEFKMLDFKSIGTLVSGNTLKNLMRKIPDADDSQKTSWNKPAEEGFKLLGSLAELGIKMLPDTMMVLLPGATVYAQNSNFRLSSGQIGPLLASEREINILGVVESYAGASKMDMTTLSEGFSKGDFSNVGSFVSSLSENLLTALGVIKYGNQLIKPIAIYFKNN</sequence>
<dbReference type="AlphaFoldDB" id="A0A422M8A5"/>
<dbReference type="EMBL" id="LKFS01000022">
    <property type="protein sequence ID" value="RND84118.1"/>
    <property type="molecule type" value="Genomic_DNA"/>
</dbReference>
<accession>A0A422M8A5</accession>
<protein>
    <submittedName>
        <fullName evidence="1">Uncharacterized protein</fullName>
    </submittedName>
</protein>